<dbReference type="OrthoDB" id="4764243at2"/>
<sequence>MHDNFHYIPILLTRRGERSALKDLRSSVKKRMTPLFTVHPRDWDFEGEQWKKTVRQHVEPLAKHLADCWPGGYAFVDLEHLDDGLDGPVVGDSLAGLVNEAAHHGTVLIPVVAPDRCPEYLAAAGALHKEHANGVCVRLKPFAWPSLPGAATSLYELLDQIEVDPTQVDLVLDLGDQMGSELAQSAVFGELLALPDAEKWRSLTLAGGSFPKDLAGMEKDTLHRVPRVDWQLYCRVDDQASQAHARRPAFGDYGVAHPDPFLMVDPKILNISGQLRYTVEDAWLVAKGGLFKRIGGEAVVPPARLVVKSDEFCGPDFSLGDKWIAQVAREDVGGSNPEHWRRVATDHHLTYVTGQLASRYGTSNES</sequence>
<accession>A0A2N3XSS9</accession>
<keyword evidence="2" id="KW-1185">Reference proteome</keyword>
<organism evidence="1 2">
    <name type="scientific">Saccharopolyspora spinosa</name>
    <dbReference type="NCBI Taxonomy" id="60894"/>
    <lineage>
        <taxon>Bacteria</taxon>
        <taxon>Bacillati</taxon>
        <taxon>Actinomycetota</taxon>
        <taxon>Actinomycetes</taxon>
        <taxon>Pseudonocardiales</taxon>
        <taxon>Pseudonocardiaceae</taxon>
        <taxon>Saccharopolyspora</taxon>
    </lineage>
</organism>
<dbReference type="InterPro" id="IPR025683">
    <property type="entry name" value="Protein_beta"/>
</dbReference>
<dbReference type="AlphaFoldDB" id="A0A2N3XSS9"/>
<protein>
    <submittedName>
        <fullName evidence="1">T4 beta protein</fullName>
    </submittedName>
</protein>
<evidence type="ECO:0000313" key="2">
    <source>
        <dbReference type="Proteomes" id="UP000233786"/>
    </source>
</evidence>
<dbReference type="Proteomes" id="UP000233786">
    <property type="component" value="Unassembled WGS sequence"/>
</dbReference>
<dbReference type="EMBL" id="PJNB01000001">
    <property type="protein sequence ID" value="PKW13709.1"/>
    <property type="molecule type" value="Genomic_DNA"/>
</dbReference>
<reference evidence="1" key="1">
    <citation type="submission" date="2017-12" db="EMBL/GenBank/DDBJ databases">
        <title>Sequencing the genomes of 1000 Actinobacteria strains.</title>
        <authorList>
            <person name="Klenk H.-P."/>
        </authorList>
    </citation>
    <scope>NUCLEOTIDE SEQUENCE [LARGE SCALE GENOMIC DNA]</scope>
    <source>
        <strain evidence="1">DSM 44228</strain>
    </source>
</reference>
<comment type="caution">
    <text evidence="1">The sequence shown here is derived from an EMBL/GenBank/DDBJ whole genome shotgun (WGS) entry which is preliminary data.</text>
</comment>
<gene>
    <name evidence="1" type="ORF">A8926_1261</name>
</gene>
<proteinExistence type="predicted"/>
<dbReference type="RefSeq" id="WP_083821978.1">
    <property type="nucleotide sequence ID" value="NZ_CP061007.1"/>
</dbReference>
<name>A0A2N3XSS9_SACSN</name>
<evidence type="ECO:0000313" key="1">
    <source>
        <dbReference type="EMBL" id="PKW13709.1"/>
    </source>
</evidence>
<dbReference type="Pfam" id="PF14350">
    <property type="entry name" value="Beta_protein"/>
    <property type="match status" value="1"/>
</dbReference>